<evidence type="ECO:0000256" key="1">
    <source>
        <dbReference type="SAM" id="MobiDB-lite"/>
    </source>
</evidence>
<name>A0ABU2L0U1_9ACTN</name>
<sequence length="175" mass="17657">MIIMVTGLGGALSELLQATPTVDVIAENTLDLGIPSILLPFILGVLANVITGSTTVGVITASSLTAPMLPALGLSPEAAMLSAASGSVIIKYFNSSYFWVCTTLSGMSLRAALLSYGGVTLVGGAFHGGRGGPLEPGADLSPHGRPGAQRLCSGAARRSGPLATRRCRPGTAPRP</sequence>
<dbReference type="PANTHER" id="PTHR30354">
    <property type="entry name" value="GNT FAMILY GLUCONATE TRANSPORTER"/>
    <property type="match status" value="1"/>
</dbReference>
<accession>A0ABU2L0U1</accession>
<keyword evidence="2" id="KW-1133">Transmembrane helix</keyword>
<keyword evidence="4" id="KW-1185">Reference proteome</keyword>
<evidence type="ECO:0000313" key="3">
    <source>
        <dbReference type="EMBL" id="MDT0305177.1"/>
    </source>
</evidence>
<dbReference type="RefSeq" id="WP_311547691.1">
    <property type="nucleotide sequence ID" value="NZ_JAVREK010000038.1"/>
</dbReference>
<dbReference type="EMBL" id="JAVREK010000038">
    <property type="protein sequence ID" value="MDT0305177.1"/>
    <property type="molecule type" value="Genomic_DNA"/>
</dbReference>
<comment type="caution">
    <text evidence="3">The sequence shown here is derived from an EMBL/GenBank/DDBJ whole genome shotgun (WGS) entry which is preliminary data.</text>
</comment>
<evidence type="ECO:0000256" key="2">
    <source>
        <dbReference type="SAM" id="Phobius"/>
    </source>
</evidence>
<keyword evidence="2" id="KW-0812">Transmembrane</keyword>
<keyword evidence="2" id="KW-0472">Membrane</keyword>
<evidence type="ECO:0000313" key="4">
    <source>
        <dbReference type="Proteomes" id="UP001183226"/>
    </source>
</evidence>
<gene>
    <name evidence="3" type="ORF">RM446_23890</name>
</gene>
<dbReference type="PANTHER" id="PTHR30354:SF11">
    <property type="entry name" value="PERMEASE"/>
    <property type="match status" value="1"/>
</dbReference>
<reference evidence="4" key="1">
    <citation type="submission" date="2023-07" db="EMBL/GenBank/DDBJ databases">
        <title>30 novel species of actinomycetes from the DSMZ collection.</title>
        <authorList>
            <person name="Nouioui I."/>
        </authorList>
    </citation>
    <scope>NUCLEOTIDE SEQUENCE [LARGE SCALE GENOMIC DNA]</scope>
    <source>
        <strain evidence="4">DSM 45055</strain>
    </source>
</reference>
<organism evidence="3 4">
    <name type="scientific">Streptomonospora wellingtoniae</name>
    <dbReference type="NCBI Taxonomy" id="3075544"/>
    <lineage>
        <taxon>Bacteria</taxon>
        <taxon>Bacillati</taxon>
        <taxon>Actinomycetota</taxon>
        <taxon>Actinomycetes</taxon>
        <taxon>Streptosporangiales</taxon>
        <taxon>Nocardiopsidaceae</taxon>
        <taxon>Streptomonospora</taxon>
    </lineage>
</organism>
<dbReference type="Proteomes" id="UP001183226">
    <property type="component" value="Unassembled WGS sequence"/>
</dbReference>
<feature type="region of interest" description="Disordered" evidence="1">
    <location>
        <begin position="133"/>
        <end position="175"/>
    </location>
</feature>
<dbReference type="Pfam" id="PF02447">
    <property type="entry name" value="GntP_permease"/>
    <property type="match status" value="1"/>
</dbReference>
<proteinExistence type="predicted"/>
<protein>
    <submittedName>
        <fullName evidence="3">Uncharacterized protein</fullName>
    </submittedName>
</protein>
<dbReference type="InterPro" id="IPR003474">
    <property type="entry name" value="Glcn_transporter"/>
</dbReference>
<feature type="transmembrane region" description="Helical" evidence="2">
    <location>
        <begin position="34"/>
        <end position="59"/>
    </location>
</feature>